<dbReference type="OrthoDB" id="342531at2759"/>
<comment type="caution">
    <text evidence="5">The sequence shown here is derived from an EMBL/GenBank/DDBJ whole genome shotgun (WGS) entry which is preliminary data.</text>
</comment>
<organism evidence="5 6">
    <name type="scientific">Ladona fulva</name>
    <name type="common">Scarce chaser dragonfly</name>
    <name type="synonym">Libellula fulva</name>
    <dbReference type="NCBI Taxonomy" id="123851"/>
    <lineage>
        <taxon>Eukaryota</taxon>
        <taxon>Metazoa</taxon>
        <taxon>Ecdysozoa</taxon>
        <taxon>Arthropoda</taxon>
        <taxon>Hexapoda</taxon>
        <taxon>Insecta</taxon>
        <taxon>Pterygota</taxon>
        <taxon>Palaeoptera</taxon>
        <taxon>Odonata</taxon>
        <taxon>Epiprocta</taxon>
        <taxon>Anisoptera</taxon>
        <taxon>Libelluloidea</taxon>
        <taxon>Libellulidae</taxon>
        <taxon>Ladona</taxon>
    </lineage>
</organism>
<proteinExistence type="inferred from homology"/>
<evidence type="ECO:0000256" key="4">
    <source>
        <dbReference type="SAM" id="MobiDB-lite"/>
    </source>
</evidence>
<evidence type="ECO:0000313" key="5">
    <source>
        <dbReference type="EMBL" id="KAG8225834.1"/>
    </source>
</evidence>
<dbReference type="GO" id="GO:0003714">
    <property type="term" value="F:transcription corepressor activity"/>
    <property type="evidence" value="ECO:0007669"/>
    <property type="project" value="TreeGrafter"/>
</dbReference>
<protein>
    <recommendedName>
        <fullName evidence="7">DNA polymerase V</fullName>
    </recommendedName>
</protein>
<evidence type="ECO:0000256" key="1">
    <source>
        <dbReference type="ARBA" id="ARBA00004123"/>
    </source>
</evidence>
<sequence length="1294" mass="146243">MGEARGEVASKTTKLTTVQSSTLEALRNLGKPSEVERVEAALNLLKRISGKQFTPKDDSEGEKNEVDYVLERLVRGVGASRVTARTGFYSALVALLTYHKISARNILNLVKKELVKGKTVSKSEAADIHMGQVLVYGAIIRSGLFVEAVKDDQTEILNDLLSAGKKRTYITLVAYSFIIQLVKEVNRKLFQKVIWPGIQESCGLNKDWKDRSLDEIYLLIGVRAHFPSIVADSASHLNPDNIPQIASVLVNIPNVSYVGHPVYNSYCQEIAATEHVSLFWSEVEKQLSKPYRNRQLIALQMLEHLVNYLPDKNMIPSFITPLFISFTLKSKSSKRHPQEKDGLDVFVKVKHIFPTIMKNLESEEVKEKTKVEVLKKLLFHPGSFTFEKNTGLKVVQPITTSLIPTGVKKLSKVYREVVSGKMESEGENEVRKRKMKDFKAIPWKNKERIYAAQLLARLIGTPCMANENEWKLNQVKFLLHWGIYSKHFGHSNSDETGFVGVELAHSLRESFFRSLDHKSGGLRAHIDLLLNLVHHVDELLKDDSVEDKVLKGMALEDWGKAVKVIERLEKRVKEESEESISKPKIGEAEFFLMLFLQLSLQLFDWDAGLAADSLAELSVCYEKLEQERMGKMGEIKSPSKKNKKKAKEEVIENGEEEQDLDWVEVVVDLFLHLLSQNRHLLRSMICSVFVHLCPRLTPNALHSILQVLDPRGGKSVLEDKDDESEDEDEENGSGEGSEEEKEESEEDSESGADEEEEPTVNENLRRAVQKALGSSAPSDTESVDLDDMNEEEGKQLDAALSQAFRLLKDTKNAGKAKKQQTKDERSLTHFRTRAVDLLEIYIDSSPSMALCCDLILPLLDALEFCIKDVHQKPLENRLRACLKKLPNLKKFSSTEGMEDDILCDLLNAVIKKGSRTAPVFMDMGNEITSCCTFIIRASEYLRKEGEGNELVKSKKKKSAVTAKITDIYKKSLETFFTRRDCLLPPTMFRQALQLPWPGCWSLVSPLVQFAFDLAVRPFRRTQAFQFLAAVFLNQQLFSNLGNINVPALIKVKEELNSKIIPFLTSLEEPGDASNIRKKNIVGLMNLLHAVRTSEVQIKKIIGDGVHMADEIERVCKTIDWDAIGASLACIYRGAMRGVGPEGKKSVGKMLKLLGLGSVRAQHQKAKLQKVAAKLELEKKEKEDKNVTEELGSESDEEEDGTNAPKKDKEQERREKKKRRKKSSKIETRKLKKETKNFRMMEFSKGLEESAFVGIGELPEDMEDAEERNMDIEIKPKKRKSDVMPKTAKKMKRDS</sequence>
<feature type="region of interest" description="Disordered" evidence="4">
    <location>
        <begin position="713"/>
        <end position="791"/>
    </location>
</feature>
<evidence type="ECO:0000256" key="2">
    <source>
        <dbReference type="ARBA" id="ARBA00006809"/>
    </source>
</evidence>
<name>A0A8K0K086_LADFU</name>
<keyword evidence="3" id="KW-0539">Nucleus</keyword>
<evidence type="ECO:0008006" key="7">
    <source>
        <dbReference type="Google" id="ProtNLM"/>
    </source>
</evidence>
<dbReference type="InterPro" id="IPR007015">
    <property type="entry name" value="DNA_pol_V/MYBBP1A"/>
</dbReference>
<evidence type="ECO:0000256" key="3">
    <source>
        <dbReference type="ARBA" id="ARBA00023242"/>
    </source>
</evidence>
<feature type="region of interest" description="Disordered" evidence="4">
    <location>
        <begin position="1180"/>
        <end position="1236"/>
    </location>
</feature>
<accession>A0A8K0K086</accession>
<dbReference type="Pfam" id="PF04931">
    <property type="entry name" value="DNA_pol_phi"/>
    <property type="match status" value="1"/>
</dbReference>
<feature type="compositionally biased region" description="Acidic residues" evidence="4">
    <location>
        <begin position="781"/>
        <end position="790"/>
    </location>
</feature>
<feature type="compositionally biased region" description="Basic and acidic residues" evidence="4">
    <location>
        <begin position="1204"/>
        <end position="1213"/>
    </location>
</feature>
<keyword evidence="6" id="KW-1185">Reference proteome</keyword>
<dbReference type="EMBL" id="KZ308255">
    <property type="protein sequence ID" value="KAG8225834.1"/>
    <property type="molecule type" value="Genomic_DNA"/>
</dbReference>
<dbReference type="GO" id="GO:0003723">
    <property type="term" value="F:RNA binding"/>
    <property type="evidence" value="ECO:0007669"/>
    <property type="project" value="TreeGrafter"/>
</dbReference>
<dbReference type="PANTHER" id="PTHR13213:SF2">
    <property type="entry name" value="MYB-BINDING PROTEIN 1A"/>
    <property type="match status" value="1"/>
</dbReference>
<feature type="compositionally biased region" description="Basic and acidic residues" evidence="4">
    <location>
        <begin position="1223"/>
        <end position="1236"/>
    </location>
</feature>
<reference evidence="5" key="1">
    <citation type="submission" date="2013-04" db="EMBL/GenBank/DDBJ databases">
        <authorList>
            <person name="Qu J."/>
            <person name="Murali S.C."/>
            <person name="Bandaranaike D."/>
            <person name="Bellair M."/>
            <person name="Blankenburg K."/>
            <person name="Chao H."/>
            <person name="Dinh H."/>
            <person name="Doddapaneni H."/>
            <person name="Downs B."/>
            <person name="Dugan-Rocha S."/>
            <person name="Elkadiri S."/>
            <person name="Gnanaolivu R.D."/>
            <person name="Hernandez B."/>
            <person name="Javaid M."/>
            <person name="Jayaseelan J.C."/>
            <person name="Lee S."/>
            <person name="Li M."/>
            <person name="Ming W."/>
            <person name="Munidasa M."/>
            <person name="Muniz J."/>
            <person name="Nguyen L."/>
            <person name="Ongeri F."/>
            <person name="Osuji N."/>
            <person name="Pu L.-L."/>
            <person name="Puazo M."/>
            <person name="Qu C."/>
            <person name="Quiroz J."/>
            <person name="Raj R."/>
            <person name="Weissenberger G."/>
            <person name="Xin Y."/>
            <person name="Zou X."/>
            <person name="Han Y."/>
            <person name="Richards S."/>
            <person name="Worley K."/>
            <person name="Muzny D."/>
            <person name="Gibbs R."/>
        </authorList>
    </citation>
    <scope>NUCLEOTIDE SEQUENCE</scope>
    <source>
        <strain evidence="5">Sampled in the wild</strain>
    </source>
</reference>
<dbReference type="Proteomes" id="UP000792457">
    <property type="component" value="Unassembled WGS sequence"/>
</dbReference>
<feature type="compositionally biased region" description="Acidic residues" evidence="4">
    <location>
        <begin position="1190"/>
        <end position="1200"/>
    </location>
</feature>
<gene>
    <name evidence="5" type="ORF">J437_LFUL004763</name>
</gene>
<dbReference type="PANTHER" id="PTHR13213">
    <property type="entry name" value="MYB-BINDING PROTEIN 1A FAMILY MEMBER"/>
    <property type="match status" value="1"/>
</dbReference>
<dbReference type="SUPFAM" id="SSF48371">
    <property type="entry name" value="ARM repeat"/>
    <property type="match status" value="1"/>
</dbReference>
<feature type="region of interest" description="Disordered" evidence="4">
    <location>
        <begin position="1257"/>
        <end position="1294"/>
    </location>
</feature>
<dbReference type="InterPro" id="IPR016024">
    <property type="entry name" value="ARM-type_fold"/>
</dbReference>
<comment type="similarity">
    <text evidence="2">Belongs to the MYBBP1A family.</text>
</comment>
<comment type="subcellular location">
    <subcellularLocation>
        <location evidence="1">Nucleus</location>
    </subcellularLocation>
</comment>
<feature type="compositionally biased region" description="Acidic residues" evidence="4">
    <location>
        <begin position="719"/>
        <end position="759"/>
    </location>
</feature>
<feature type="region of interest" description="Disordered" evidence="4">
    <location>
        <begin position="632"/>
        <end position="653"/>
    </location>
</feature>
<dbReference type="GO" id="GO:0005730">
    <property type="term" value="C:nucleolus"/>
    <property type="evidence" value="ECO:0007669"/>
    <property type="project" value="InterPro"/>
</dbReference>
<reference evidence="5" key="2">
    <citation type="submission" date="2017-10" db="EMBL/GenBank/DDBJ databases">
        <title>Ladona fulva Genome sequencing and assembly.</title>
        <authorList>
            <person name="Murali S."/>
            <person name="Richards S."/>
            <person name="Bandaranaike D."/>
            <person name="Bellair M."/>
            <person name="Blankenburg K."/>
            <person name="Chao H."/>
            <person name="Dinh H."/>
            <person name="Doddapaneni H."/>
            <person name="Dugan-Rocha S."/>
            <person name="Elkadiri S."/>
            <person name="Gnanaolivu R."/>
            <person name="Hernandez B."/>
            <person name="Skinner E."/>
            <person name="Javaid M."/>
            <person name="Lee S."/>
            <person name="Li M."/>
            <person name="Ming W."/>
            <person name="Munidasa M."/>
            <person name="Muniz J."/>
            <person name="Nguyen L."/>
            <person name="Hughes D."/>
            <person name="Osuji N."/>
            <person name="Pu L.-L."/>
            <person name="Puazo M."/>
            <person name="Qu C."/>
            <person name="Quiroz J."/>
            <person name="Raj R."/>
            <person name="Weissenberger G."/>
            <person name="Xin Y."/>
            <person name="Zou X."/>
            <person name="Han Y."/>
            <person name="Worley K."/>
            <person name="Muzny D."/>
            <person name="Gibbs R."/>
        </authorList>
    </citation>
    <scope>NUCLEOTIDE SEQUENCE</scope>
    <source>
        <strain evidence="5">Sampled in the wild</strain>
    </source>
</reference>
<evidence type="ECO:0000313" key="6">
    <source>
        <dbReference type="Proteomes" id="UP000792457"/>
    </source>
</evidence>
<dbReference type="GO" id="GO:0043565">
    <property type="term" value="F:sequence-specific DNA binding"/>
    <property type="evidence" value="ECO:0007669"/>
    <property type="project" value="TreeGrafter"/>
</dbReference>